<dbReference type="InterPro" id="IPR036097">
    <property type="entry name" value="HisK_dim/P_sf"/>
</dbReference>
<evidence type="ECO:0000256" key="10">
    <source>
        <dbReference type="ARBA" id="ARBA00022989"/>
    </source>
</evidence>
<comment type="catalytic activity">
    <reaction evidence="1">
        <text>ATP + protein L-histidine = ADP + protein N-phospho-L-histidine.</text>
        <dbReference type="EC" id="2.7.13.3"/>
    </reaction>
</comment>
<evidence type="ECO:0000256" key="2">
    <source>
        <dbReference type="ARBA" id="ARBA00004141"/>
    </source>
</evidence>
<dbReference type="SUPFAM" id="SSF55874">
    <property type="entry name" value="ATPase domain of HSP90 chaperone/DNA topoisomerase II/histidine kinase"/>
    <property type="match status" value="1"/>
</dbReference>
<dbReference type="RefSeq" id="WP_174651989.1">
    <property type="nucleotide sequence ID" value="NZ_JAKRVX010000002.1"/>
</dbReference>
<dbReference type="SUPFAM" id="SSF55785">
    <property type="entry name" value="PYP-like sensor domain (PAS domain)"/>
    <property type="match status" value="1"/>
</dbReference>
<dbReference type="Gene3D" id="3.30.565.10">
    <property type="entry name" value="Histidine kinase-like ATPase, C-terminal domain"/>
    <property type="match status" value="1"/>
</dbReference>
<dbReference type="InterPro" id="IPR003594">
    <property type="entry name" value="HATPase_dom"/>
</dbReference>
<dbReference type="Proteomes" id="UP001203207">
    <property type="component" value="Unassembled WGS sequence"/>
</dbReference>
<dbReference type="EC" id="2.7.13.3" evidence="3"/>
<keyword evidence="8 14" id="KW-0418">Kinase</keyword>
<sequence length="346" mass="38386">MKQRSTTKSSEPMQWNRFEQLMTHLQDAVVEFEIVSQVPIIRSVNPAFEETFACDADAVIGTPLNDHIVPDDLSHEATAFDTRTADGKANYAIVYRRAKHEVRRFLYRSVPYANGNRGIAIYSDITDEIRRDRQLAVLHRIIRHNLRNDLNVILGYAETIARRTDDREILNQAQTITETARDLTELSDKARDFERVLDTDHHPSVVEIQPIVTDVAEMCLDRFPDATLDIDVPADVTVRGGSNLEVALDALVDNALRYSPAGDQWAGIVLSEQQEMVEISVLDNGPGIPAHEQSVITGSQPITPLTHGSGLGLWLVAATIDVYGGEIEFDELSDGGSCVTIVLSKA</sequence>
<keyword evidence="10" id="KW-1133">Transmembrane helix</keyword>
<dbReference type="GO" id="GO:0007234">
    <property type="term" value="P:osmosensory signaling via phosphorelay pathway"/>
    <property type="evidence" value="ECO:0007669"/>
    <property type="project" value="TreeGrafter"/>
</dbReference>
<dbReference type="GO" id="GO:0016020">
    <property type="term" value="C:membrane"/>
    <property type="evidence" value="ECO:0007669"/>
    <property type="project" value="UniProtKB-SubCell"/>
</dbReference>
<accession>A0AAE3K8H5</accession>
<dbReference type="CDD" id="cd00075">
    <property type="entry name" value="HATPase"/>
    <property type="match status" value="1"/>
</dbReference>
<evidence type="ECO:0000256" key="12">
    <source>
        <dbReference type="ARBA" id="ARBA00023136"/>
    </source>
</evidence>
<organism evidence="14 15">
    <name type="scientific">Natronocalculus amylovorans</name>
    <dbReference type="NCBI Taxonomy" id="2917812"/>
    <lineage>
        <taxon>Archaea</taxon>
        <taxon>Methanobacteriati</taxon>
        <taxon>Methanobacteriota</taxon>
        <taxon>Stenosarchaea group</taxon>
        <taxon>Halobacteria</taxon>
        <taxon>Halobacteriales</taxon>
        <taxon>Haloferacaceae</taxon>
        <taxon>Natronocalculus</taxon>
    </lineage>
</organism>
<gene>
    <name evidence="14" type="ORF">AArcSt2_06050</name>
</gene>
<dbReference type="Gene3D" id="1.10.287.130">
    <property type="match status" value="1"/>
</dbReference>
<dbReference type="SMART" id="SM00387">
    <property type="entry name" value="HATPase_c"/>
    <property type="match status" value="1"/>
</dbReference>
<proteinExistence type="predicted"/>
<evidence type="ECO:0000313" key="14">
    <source>
        <dbReference type="EMBL" id="MCL9816505.1"/>
    </source>
</evidence>
<evidence type="ECO:0000256" key="6">
    <source>
        <dbReference type="ARBA" id="ARBA00022692"/>
    </source>
</evidence>
<keyword evidence="12" id="KW-0472">Membrane</keyword>
<keyword evidence="6" id="KW-0812">Transmembrane</keyword>
<evidence type="ECO:0000256" key="11">
    <source>
        <dbReference type="ARBA" id="ARBA00023012"/>
    </source>
</evidence>
<evidence type="ECO:0000256" key="5">
    <source>
        <dbReference type="ARBA" id="ARBA00022679"/>
    </source>
</evidence>
<dbReference type="EMBL" id="JAKRVX010000002">
    <property type="protein sequence ID" value="MCL9816505.1"/>
    <property type="molecule type" value="Genomic_DNA"/>
</dbReference>
<keyword evidence="7" id="KW-0547">Nucleotide-binding</keyword>
<dbReference type="InterPro" id="IPR000014">
    <property type="entry name" value="PAS"/>
</dbReference>
<keyword evidence="5" id="KW-0808">Transferase</keyword>
<dbReference type="PROSITE" id="PS50109">
    <property type="entry name" value="HIS_KIN"/>
    <property type="match status" value="1"/>
</dbReference>
<evidence type="ECO:0000256" key="7">
    <source>
        <dbReference type="ARBA" id="ARBA00022741"/>
    </source>
</evidence>
<dbReference type="InterPro" id="IPR005467">
    <property type="entry name" value="His_kinase_dom"/>
</dbReference>
<keyword evidence="15" id="KW-1185">Reference proteome</keyword>
<dbReference type="GO" id="GO:0030295">
    <property type="term" value="F:protein kinase activator activity"/>
    <property type="evidence" value="ECO:0007669"/>
    <property type="project" value="TreeGrafter"/>
</dbReference>
<dbReference type="InterPro" id="IPR003661">
    <property type="entry name" value="HisK_dim/P_dom"/>
</dbReference>
<dbReference type="InterPro" id="IPR050351">
    <property type="entry name" value="BphY/WalK/GraS-like"/>
</dbReference>
<dbReference type="CDD" id="cd00082">
    <property type="entry name" value="HisKA"/>
    <property type="match status" value="1"/>
</dbReference>
<dbReference type="PANTHER" id="PTHR42878:SF7">
    <property type="entry name" value="SENSOR HISTIDINE KINASE GLRK"/>
    <property type="match status" value="1"/>
</dbReference>
<dbReference type="InterPro" id="IPR013656">
    <property type="entry name" value="PAS_4"/>
</dbReference>
<dbReference type="AlphaFoldDB" id="A0AAE3K8H5"/>
<dbReference type="NCBIfam" id="TIGR00229">
    <property type="entry name" value="sensory_box"/>
    <property type="match status" value="1"/>
</dbReference>
<evidence type="ECO:0000256" key="9">
    <source>
        <dbReference type="ARBA" id="ARBA00022840"/>
    </source>
</evidence>
<dbReference type="InterPro" id="IPR004358">
    <property type="entry name" value="Sig_transdc_His_kin-like_C"/>
</dbReference>
<comment type="caution">
    <text evidence="14">The sequence shown here is derived from an EMBL/GenBank/DDBJ whole genome shotgun (WGS) entry which is preliminary data.</text>
</comment>
<dbReference type="SUPFAM" id="SSF47384">
    <property type="entry name" value="Homodimeric domain of signal transducing histidine kinase"/>
    <property type="match status" value="1"/>
</dbReference>
<dbReference type="Gene3D" id="3.30.450.20">
    <property type="entry name" value="PAS domain"/>
    <property type="match status" value="1"/>
</dbReference>
<keyword evidence="4" id="KW-0597">Phosphoprotein</keyword>
<dbReference type="GO" id="GO:0005524">
    <property type="term" value="F:ATP binding"/>
    <property type="evidence" value="ECO:0007669"/>
    <property type="project" value="UniProtKB-KW"/>
</dbReference>
<dbReference type="InterPro" id="IPR035965">
    <property type="entry name" value="PAS-like_dom_sf"/>
</dbReference>
<keyword evidence="11" id="KW-0902">Two-component regulatory system</keyword>
<feature type="domain" description="Histidine kinase" evidence="13">
    <location>
        <begin position="141"/>
        <end position="346"/>
    </location>
</feature>
<dbReference type="PANTHER" id="PTHR42878">
    <property type="entry name" value="TWO-COMPONENT HISTIDINE KINASE"/>
    <property type="match status" value="1"/>
</dbReference>
<keyword evidence="9" id="KW-0067">ATP-binding</keyword>
<reference evidence="14" key="1">
    <citation type="journal article" date="2022" name="Syst. Appl. Microbiol.">
        <title>Natronocalculus amylovorans gen. nov., sp. nov., and Natranaeroarchaeum aerophilus sp. nov., dominant culturable amylolytic natronoarchaea from hypersaline soda lakes in southwestern Siberia.</title>
        <authorList>
            <person name="Sorokin D.Y."/>
            <person name="Elcheninov A.G."/>
            <person name="Khizhniak T.V."/>
            <person name="Koenen M."/>
            <person name="Bale N.J."/>
            <person name="Damste J.S.S."/>
            <person name="Kublanov I.V."/>
        </authorList>
    </citation>
    <scope>NUCLEOTIDE SEQUENCE</scope>
    <source>
        <strain evidence="14">AArc-St2</strain>
    </source>
</reference>
<evidence type="ECO:0000256" key="8">
    <source>
        <dbReference type="ARBA" id="ARBA00022777"/>
    </source>
</evidence>
<dbReference type="Pfam" id="PF02518">
    <property type="entry name" value="HATPase_c"/>
    <property type="match status" value="1"/>
</dbReference>
<evidence type="ECO:0000256" key="3">
    <source>
        <dbReference type="ARBA" id="ARBA00012438"/>
    </source>
</evidence>
<dbReference type="Pfam" id="PF08448">
    <property type="entry name" value="PAS_4"/>
    <property type="match status" value="1"/>
</dbReference>
<evidence type="ECO:0000259" key="13">
    <source>
        <dbReference type="PROSITE" id="PS50109"/>
    </source>
</evidence>
<name>A0AAE3K8H5_9EURY</name>
<dbReference type="InterPro" id="IPR036890">
    <property type="entry name" value="HATPase_C_sf"/>
</dbReference>
<dbReference type="PRINTS" id="PR00344">
    <property type="entry name" value="BCTRLSENSOR"/>
</dbReference>
<evidence type="ECO:0000256" key="1">
    <source>
        <dbReference type="ARBA" id="ARBA00000085"/>
    </source>
</evidence>
<evidence type="ECO:0000313" key="15">
    <source>
        <dbReference type="Proteomes" id="UP001203207"/>
    </source>
</evidence>
<reference evidence="14" key="2">
    <citation type="submission" date="2022-02" db="EMBL/GenBank/DDBJ databases">
        <authorList>
            <person name="Elcheninov A.G."/>
            <person name="Sorokin D.Y."/>
            <person name="Kublanov I.V."/>
        </authorList>
    </citation>
    <scope>NUCLEOTIDE SEQUENCE</scope>
    <source>
        <strain evidence="14">AArc-St2</strain>
    </source>
</reference>
<evidence type="ECO:0000256" key="4">
    <source>
        <dbReference type="ARBA" id="ARBA00022553"/>
    </source>
</evidence>
<dbReference type="GO" id="GO:0000155">
    <property type="term" value="F:phosphorelay sensor kinase activity"/>
    <property type="evidence" value="ECO:0007669"/>
    <property type="project" value="InterPro"/>
</dbReference>
<dbReference type="GO" id="GO:0000156">
    <property type="term" value="F:phosphorelay response regulator activity"/>
    <property type="evidence" value="ECO:0007669"/>
    <property type="project" value="TreeGrafter"/>
</dbReference>
<comment type="subcellular location">
    <subcellularLocation>
        <location evidence="2">Membrane</location>
        <topology evidence="2">Multi-pass membrane protein</topology>
    </subcellularLocation>
</comment>
<protein>
    <recommendedName>
        <fullName evidence="3">histidine kinase</fullName>
        <ecNumber evidence="3">2.7.13.3</ecNumber>
    </recommendedName>
</protein>